<feature type="compositionally biased region" description="Low complexity" evidence="1">
    <location>
        <begin position="617"/>
        <end position="634"/>
    </location>
</feature>
<gene>
    <name evidence="2" type="ORF">FA13DRAFT_1715339</name>
</gene>
<feature type="compositionally biased region" description="Basic and acidic residues" evidence="1">
    <location>
        <begin position="791"/>
        <end position="800"/>
    </location>
</feature>
<feature type="compositionally biased region" description="Low complexity" evidence="1">
    <location>
        <begin position="466"/>
        <end position="477"/>
    </location>
</feature>
<dbReference type="EMBL" id="QPFP01000077">
    <property type="protein sequence ID" value="TEB23532.1"/>
    <property type="molecule type" value="Genomic_DNA"/>
</dbReference>
<name>A0A4Y7SP33_COPMI</name>
<sequence length="939" mass="103898">MSSTSVSSASVASTEIIDFSDEEELPPGSPIDDMTEFTFAPIDNRILRSALPRWIGGNRVSRPRLIQDCEVAIKMARDSDSIEVEPLTKHELRNLNLAIRGWFDKHTPPGLQKYAKGQGIRRWSLYQCIQNLLTQEVAELRVQLYNIYLGTELPAVHKAEKGKARNQLSFQMAATKGILAQMSQDDINNYGQIAERWTLSGPSTEVRQKKAVSSFTREASTFAWSGDLNAPPKRLSQTNIPLGQPVTFVVDFAETMGEHSFYKTNKNLVDGSDVKEAWDTFMLQQLEKDREGGVDIVGGDRVRPGVRALLILQRNNYGEPILLHPGTLPFEYTSFKPFLVDMIRAMFTMLYGLAMGATDERVIVPWKEIKSHPRNYIHSQYLSDNHLHLFDDPSDLPLEKLTGLADLMYKRQRTLRERKLDAPFFWFHSYQQGNNIVPAEPRALLEVIIESQPVHANTPRKSVNWTASATGSGLSTTHQQYAPSPTEIEPPQKTVKPRKGKTSLKSTKSPALVGREPPEPPRAAKSPALIGRESPEPPRAAKSPGRAKQAKDTRPAEQPRARPKATKTPTPIPGPYRPPVVAQPDPPSLYTLPDIETRRELAKTKSNSPSKSRRSSKAPSHGSTTPSQPFFPSPVKMSQDALLAATQAPLKSTAVSSLAPRSPSKHRPGDKGKKRRAEDDEEGKERGGKEVVRTRSQSPKKRPKPSGPSVEPPVSRGRSPVSKARPKGKLPMPARGRTGAPAHISQHSVAGPVASRTRSQSCEPPERRLDAVPSIQPTKRRTAKPKGRSTKSPETEHGQPEPDNDDEFFRGLSKGKERAHTSAQNMGDPSWRDEGGWRGRGDGEWEYEEDVEQDEQGSDDMGGADDNEDELILAMSTHVSAKPYSVVVPSSRARKEGTKQLRSVHGTPRKLGTVKKSRSGGSLGNLKSPARTRKANKTR</sequence>
<feature type="compositionally biased region" description="Basic and acidic residues" evidence="1">
    <location>
        <begin position="683"/>
        <end position="693"/>
    </location>
</feature>
<dbReference type="AlphaFoldDB" id="A0A4Y7SP33"/>
<accession>A0A4Y7SP33</accession>
<feature type="compositionally biased region" description="Basic and acidic residues" evidence="1">
    <location>
        <begin position="830"/>
        <end position="843"/>
    </location>
</feature>
<evidence type="ECO:0000313" key="2">
    <source>
        <dbReference type="EMBL" id="TEB23532.1"/>
    </source>
</evidence>
<feature type="compositionally biased region" description="Basic residues" evidence="1">
    <location>
        <begin position="930"/>
        <end position="939"/>
    </location>
</feature>
<evidence type="ECO:0000313" key="3">
    <source>
        <dbReference type="Proteomes" id="UP000298030"/>
    </source>
</evidence>
<comment type="caution">
    <text evidence="2">The sequence shown here is derived from an EMBL/GenBank/DDBJ whole genome shotgun (WGS) entry which is preliminary data.</text>
</comment>
<feature type="compositionally biased region" description="Basic residues" evidence="1">
    <location>
        <begin position="778"/>
        <end position="789"/>
    </location>
</feature>
<dbReference type="OrthoDB" id="3002782at2759"/>
<evidence type="ECO:0000256" key="1">
    <source>
        <dbReference type="SAM" id="MobiDB-lite"/>
    </source>
</evidence>
<feature type="region of interest" description="Disordered" evidence="1">
    <location>
        <begin position="457"/>
        <end position="869"/>
    </location>
</feature>
<protein>
    <submittedName>
        <fullName evidence="2">Uncharacterized protein</fullName>
    </submittedName>
</protein>
<feature type="region of interest" description="Disordered" evidence="1">
    <location>
        <begin position="886"/>
        <end position="939"/>
    </location>
</feature>
<reference evidence="2 3" key="1">
    <citation type="journal article" date="2019" name="Nat. Ecol. Evol.">
        <title>Megaphylogeny resolves global patterns of mushroom evolution.</title>
        <authorList>
            <person name="Varga T."/>
            <person name="Krizsan K."/>
            <person name="Foldi C."/>
            <person name="Dima B."/>
            <person name="Sanchez-Garcia M."/>
            <person name="Sanchez-Ramirez S."/>
            <person name="Szollosi G.J."/>
            <person name="Szarkandi J.G."/>
            <person name="Papp V."/>
            <person name="Albert L."/>
            <person name="Andreopoulos W."/>
            <person name="Angelini C."/>
            <person name="Antonin V."/>
            <person name="Barry K.W."/>
            <person name="Bougher N.L."/>
            <person name="Buchanan P."/>
            <person name="Buyck B."/>
            <person name="Bense V."/>
            <person name="Catcheside P."/>
            <person name="Chovatia M."/>
            <person name="Cooper J."/>
            <person name="Damon W."/>
            <person name="Desjardin D."/>
            <person name="Finy P."/>
            <person name="Geml J."/>
            <person name="Haridas S."/>
            <person name="Hughes K."/>
            <person name="Justo A."/>
            <person name="Karasinski D."/>
            <person name="Kautmanova I."/>
            <person name="Kiss B."/>
            <person name="Kocsube S."/>
            <person name="Kotiranta H."/>
            <person name="LaButti K.M."/>
            <person name="Lechner B.E."/>
            <person name="Liimatainen K."/>
            <person name="Lipzen A."/>
            <person name="Lukacs Z."/>
            <person name="Mihaltcheva S."/>
            <person name="Morgado L.N."/>
            <person name="Niskanen T."/>
            <person name="Noordeloos M.E."/>
            <person name="Ohm R.A."/>
            <person name="Ortiz-Santana B."/>
            <person name="Ovrebo C."/>
            <person name="Racz N."/>
            <person name="Riley R."/>
            <person name="Savchenko A."/>
            <person name="Shiryaev A."/>
            <person name="Soop K."/>
            <person name="Spirin V."/>
            <person name="Szebenyi C."/>
            <person name="Tomsovsky M."/>
            <person name="Tulloss R.E."/>
            <person name="Uehling J."/>
            <person name="Grigoriev I.V."/>
            <person name="Vagvolgyi C."/>
            <person name="Papp T."/>
            <person name="Martin F.M."/>
            <person name="Miettinen O."/>
            <person name="Hibbett D.S."/>
            <person name="Nagy L.G."/>
        </authorList>
    </citation>
    <scope>NUCLEOTIDE SEQUENCE [LARGE SCALE GENOMIC DNA]</scope>
    <source>
        <strain evidence="2 3">FP101781</strain>
    </source>
</reference>
<proteinExistence type="predicted"/>
<keyword evidence="3" id="KW-1185">Reference proteome</keyword>
<dbReference type="Proteomes" id="UP000298030">
    <property type="component" value="Unassembled WGS sequence"/>
</dbReference>
<organism evidence="2 3">
    <name type="scientific">Coprinellus micaceus</name>
    <name type="common">Glistening ink-cap mushroom</name>
    <name type="synonym">Coprinus micaceus</name>
    <dbReference type="NCBI Taxonomy" id="71717"/>
    <lineage>
        <taxon>Eukaryota</taxon>
        <taxon>Fungi</taxon>
        <taxon>Dikarya</taxon>
        <taxon>Basidiomycota</taxon>
        <taxon>Agaricomycotina</taxon>
        <taxon>Agaricomycetes</taxon>
        <taxon>Agaricomycetidae</taxon>
        <taxon>Agaricales</taxon>
        <taxon>Agaricineae</taxon>
        <taxon>Psathyrellaceae</taxon>
        <taxon>Coprinellus</taxon>
    </lineage>
</organism>
<feature type="compositionally biased region" description="Basic and acidic residues" evidence="1">
    <location>
        <begin position="549"/>
        <end position="560"/>
    </location>
</feature>
<feature type="compositionally biased region" description="Acidic residues" evidence="1">
    <location>
        <begin position="844"/>
        <end position="869"/>
    </location>
</feature>
<feature type="compositionally biased region" description="Basic residues" evidence="1">
    <location>
        <begin position="663"/>
        <end position="675"/>
    </location>
</feature>